<comment type="caution">
    <text evidence="2">The sequence shown here is derived from an EMBL/GenBank/DDBJ whole genome shotgun (WGS) entry which is preliminary data.</text>
</comment>
<feature type="signal peptide" evidence="1">
    <location>
        <begin position="1"/>
        <end position="26"/>
    </location>
</feature>
<feature type="chain" id="PRO_5040762135" evidence="1">
    <location>
        <begin position="27"/>
        <end position="369"/>
    </location>
</feature>
<dbReference type="RefSeq" id="WP_274640139.1">
    <property type="nucleotide sequence ID" value="NZ_JAIWJY010000005.1"/>
</dbReference>
<keyword evidence="3" id="KW-1185">Reference proteome</keyword>
<keyword evidence="1" id="KW-0732">Signal</keyword>
<proteinExistence type="predicted"/>
<accession>A0A9X4EN13</accession>
<dbReference type="EMBL" id="JAIWJY010000005">
    <property type="protein sequence ID" value="MDE1206998.1"/>
    <property type="molecule type" value="Genomic_DNA"/>
</dbReference>
<evidence type="ECO:0000313" key="3">
    <source>
        <dbReference type="Proteomes" id="UP001149303"/>
    </source>
</evidence>
<name>A0A9X4EN13_9FLAO</name>
<gene>
    <name evidence="2" type="ORF">LCI24_09330</name>
</gene>
<reference evidence="2" key="1">
    <citation type="submission" date="2021-09" db="EMBL/GenBank/DDBJ databases">
        <authorList>
            <person name="Smyrli M."/>
        </authorList>
    </citation>
    <scope>NUCLEOTIDE SEQUENCE</scope>
    <source>
        <strain evidence="2">LAR25</strain>
    </source>
</reference>
<sequence>MYKNIKHIKVFILTFALVLLSFSANAQEVRVIDNKGTIQTVNNNTVTTSTTAPTLPLENDVWFDTTNSQIKIYDTVDGWKLITSTLASQNIYTSDGTLTANRKLTGINNFGLTFENLAYFQLFSNNSIQVFSNNTIQMNAINSMQISSTGIGSTIQLSSAGTIQLSAPSNIMLQSPTEFNNTLLDVNNSAGSSGQILTSTSTGVEWVNNQQNTVTKTSNSSTSTPATYSFPVGYTPIENDFFIYELTSGEHSTIYIYNNGIWEQIAPTKASRIFYPPSIAIDASTTGSGRTINLYTQYTAQFNSPAIGSTSAPATIPTYNADELYYYVTDYDTSILTVNSIDDNGVMTYSVDNVPTNDNTIINVVFVVK</sequence>
<dbReference type="AlphaFoldDB" id="A0A9X4EN13"/>
<evidence type="ECO:0000313" key="2">
    <source>
        <dbReference type="EMBL" id="MDE1206998.1"/>
    </source>
</evidence>
<evidence type="ECO:0000256" key="1">
    <source>
        <dbReference type="SAM" id="SignalP"/>
    </source>
</evidence>
<organism evidence="2 3">
    <name type="scientific">Tenacibaculum larymnensis</name>
    <dbReference type="NCBI Taxonomy" id="2878201"/>
    <lineage>
        <taxon>Bacteria</taxon>
        <taxon>Pseudomonadati</taxon>
        <taxon>Bacteroidota</taxon>
        <taxon>Flavobacteriia</taxon>
        <taxon>Flavobacteriales</taxon>
        <taxon>Flavobacteriaceae</taxon>
        <taxon>Tenacibaculum</taxon>
    </lineage>
</organism>
<dbReference type="Proteomes" id="UP001149303">
    <property type="component" value="Unassembled WGS sequence"/>
</dbReference>
<protein>
    <submittedName>
        <fullName evidence="2">Uncharacterized protein</fullName>
    </submittedName>
</protein>